<evidence type="ECO:0000313" key="2">
    <source>
        <dbReference type="EMBL" id="KZV90116.1"/>
    </source>
</evidence>
<evidence type="ECO:0000313" key="3">
    <source>
        <dbReference type="Proteomes" id="UP000077266"/>
    </source>
</evidence>
<dbReference type="EMBL" id="KV426056">
    <property type="protein sequence ID" value="KZV90116.1"/>
    <property type="molecule type" value="Genomic_DNA"/>
</dbReference>
<dbReference type="OrthoDB" id="3302981at2759"/>
<feature type="signal peptide" evidence="1">
    <location>
        <begin position="1"/>
        <end position="18"/>
    </location>
</feature>
<keyword evidence="3" id="KW-1185">Reference proteome</keyword>
<dbReference type="InParanoid" id="A0A165G7Z8"/>
<keyword evidence="1" id="KW-0732">Signal</keyword>
<sequence length="154" mass="16750">MRRAIASLSFFLLPAVLAVTIPIHRVVARESCKVLPLEITNFKLVEDSTDFYDVGFNFTFSTQEGRAQDGSCYLGAPKASGIFDTRGECNPRGLAFFRYKESGELSVDFDFMCLGHMGIPQIIPFNGSIPLKCDRTAGGQNCSQDGAVALNAIA</sequence>
<name>A0A165G7Z8_EXIGL</name>
<evidence type="ECO:0000256" key="1">
    <source>
        <dbReference type="SAM" id="SignalP"/>
    </source>
</evidence>
<feature type="chain" id="PRO_5007858025" description="AA1-like domain-containing protein" evidence="1">
    <location>
        <begin position="19"/>
        <end position="154"/>
    </location>
</feature>
<dbReference type="AlphaFoldDB" id="A0A165G7Z8"/>
<gene>
    <name evidence="2" type="ORF">EXIGLDRAFT_720689</name>
</gene>
<evidence type="ECO:0008006" key="4">
    <source>
        <dbReference type="Google" id="ProtNLM"/>
    </source>
</evidence>
<protein>
    <recommendedName>
        <fullName evidence="4">AA1-like domain-containing protein</fullName>
    </recommendedName>
</protein>
<reference evidence="2 3" key="1">
    <citation type="journal article" date="2016" name="Mol. Biol. Evol.">
        <title>Comparative Genomics of Early-Diverging Mushroom-Forming Fungi Provides Insights into the Origins of Lignocellulose Decay Capabilities.</title>
        <authorList>
            <person name="Nagy L.G."/>
            <person name="Riley R."/>
            <person name="Tritt A."/>
            <person name="Adam C."/>
            <person name="Daum C."/>
            <person name="Floudas D."/>
            <person name="Sun H."/>
            <person name="Yadav J.S."/>
            <person name="Pangilinan J."/>
            <person name="Larsson K.H."/>
            <person name="Matsuura K."/>
            <person name="Barry K."/>
            <person name="Labutti K."/>
            <person name="Kuo R."/>
            <person name="Ohm R.A."/>
            <person name="Bhattacharya S.S."/>
            <person name="Shirouzu T."/>
            <person name="Yoshinaga Y."/>
            <person name="Martin F.M."/>
            <person name="Grigoriev I.V."/>
            <person name="Hibbett D.S."/>
        </authorList>
    </citation>
    <scope>NUCLEOTIDE SEQUENCE [LARGE SCALE GENOMIC DNA]</scope>
    <source>
        <strain evidence="2 3">HHB12029</strain>
    </source>
</reference>
<proteinExistence type="predicted"/>
<organism evidence="2 3">
    <name type="scientific">Exidia glandulosa HHB12029</name>
    <dbReference type="NCBI Taxonomy" id="1314781"/>
    <lineage>
        <taxon>Eukaryota</taxon>
        <taxon>Fungi</taxon>
        <taxon>Dikarya</taxon>
        <taxon>Basidiomycota</taxon>
        <taxon>Agaricomycotina</taxon>
        <taxon>Agaricomycetes</taxon>
        <taxon>Auriculariales</taxon>
        <taxon>Exidiaceae</taxon>
        <taxon>Exidia</taxon>
    </lineage>
</organism>
<accession>A0A165G7Z8</accession>
<dbReference type="Proteomes" id="UP000077266">
    <property type="component" value="Unassembled WGS sequence"/>
</dbReference>